<reference evidence="1 2" key="1">
    <citation type="submission" date="2014-02" db="EMBL/GenBank/DDBJ databases">
        <title>Genome sequence of Brachybacterium phenoliresistens strain W13A50.</title>
        <authorList>
            <person name="Wang X."/>
        </authorList>
    </citation>
    <scope>NUCLEOTIDE SEQUENCE [LARGE SCALE GENOMIC DNA]</scope>
    <source>
        <strain evidence="1 2">W13A50</strain>
    </source>
</reference>
<gene>
    <name evidence="1" type="ORF">BF93_15525</name>
</gene>
<dbReference type="AlphaFoldDB" id="Z9JUY3"/>
<dbReference type="PATRIC" id="fig|396014.3.peg.1449"/>
<proteinExistence type="predicted"/>
<evidence type="ECO:0000313" key="2">
    <source>
        <dbReference type="Proteomes" id="UP000023067"/>
    </source>
</evidence>
<dbReference type="STRING" id="396014.BF93_15525"/>
<dbReference type="InterPro" id="IPR036388">
    <property type="entry name" value="WH-like_DNA-bd_sf"/>
</dbReference>
<dbReference type="RefSeq" id="WP_051486659.1">
    <property type="nucleotide sequence ID" value="NZ_BAAAOW010000008.1"/>
</dbReference>
<evidence type="ECO:0000313" key="1">
    <source>
        <dbReference type="EMBL" id="EWS81586.1"/>
    </source>
</evidence>
<name>Z9JUY3_9MICO</name>
<keyword evidence="2" id="KW-1185">Reference proteome</keyword>
<dbReference type="Proteomes" id="UP000023067">
    <property type="component" value="Unassembled WGS sequence"/>
</dbReference>
<dbReference type="OrthoDB" id="4804357at2"/>
<accession>Z9JUY3</accession>
<comment type="caution">
    <text evidence="1">The sequence shown here is derived from an EMBL/GenBank/DDBJ whole genome shotgun (WGS) entry which is preliminary data.</text>
</comment>
<protein>
    <submittedName>
        <fullName evidence="1">Uncharacterized protein</fullName>
    </submittedName>
</protein>
<dbReference type="InterPro" id="IPR036390">
    <property type="entry name" value="WH_DNA-bd_sf"/>
</dbReference>
<sequence length="137" mass="14628">MSREPASAEATSADAEWARELTASWVETYKKSATTLALLRIVRAHGPVPAAEVAARLEEATGWSVTERGLYRTLRRLAEAQVLAVHRVDVARTGMKRQDFTLTSIGAAYLAGIEQAHARLAAAPAPAISPDAPPAPE</sequence>
<organism evidence="1 2">
    <name type="scientific">Brachybacterium phenoliresistens</name>
    <dbReference type="NCBI Taxonomy" id="396014"/>
    <lineage>
        <taxon>Bacteria</taxon>
        <taxon>Bacillati</taxon>
        <taxon>Actinomycetota</taxon>
        <taxon>Actinomycetes</taxon>
        <taxon>Micrococcales</taxon>
        <taxon>Dermabacteraceae</taxon>
        <taxon>Brachybacterium</taxon>
    </lineage>
</organism>
<dbReference type="Gene3D" id="1.10.10.10">
    <property type="entry name" value="Winged helix-like DNA-binding domain superfamily/Winged helix DNA-binding domain"/>
    <property type="match status" value="1"/>
</dbReference>
<dbReference type="HOGENOM" id="CLU_154398_0_0_11"/>
<dbReference type="EMBL" id="JDYK01000006">
    <property type="protein sequence ID" value="EWS81586.1"/>
    <property type="molecule type" value="Genomic_DNA"/>
</dbReference>
<dbReference type="eggNOG" id="ENOG503494G">
    <property type="taxonomic scope" value="Bacteria"/>
</dbReference>
<dbReference type="SUPFAM" id="SSF46785">
    <property type="entry name" value="Winged helix' DNA-binding domain"/>
    <property type="match status" value="1"/>
</dbReference>